<dbReference type="EMBL" id="AJWJ01000062">
    <property type="protein sequence ID" value="KAF2076383.1"/>
    <property type="molecule type" value="Genomic_DNA"/>
</dbReference>
<feature type="compositionally biased region" description="Low complexity" evidence="4">
    <location>
        <begin position="413"/>
        <end position="423"/>
    </location>
</feature>
<dbReference type="OrthoDB" id="2499658at2759"/>
<dbReference type="PANTHER" id="PTHR15711">
    <property type="entry name" value="RAP GTPASE-ACTIVATING PROTEIN"/>
    <property type="match status" value="1"/>
</dbReference>
<comment type="similarity">
    <text evidence="2">Belongs to the GARNL3 family.</text>
</comment>
<feature type="compositionally biased region" description="Low complexity" evidence="4">
    <location>
        <begin position="498"/>
        <end position="518"/>
    </location>
</feature>
<protein>
    <recommendedName>
        <fullName evidence="3">GTPase-activating Rap/Ran-GAP domain-like protein 3</fullName>
    </recommendedName>
</protein>
<dbReference type="GO" id="GO:0051056">
    <property type="term" value="P:regulation of small GTPase mediated signal transduction"/>
    <property type="evidence" value="ECO:0007669"/>
    <property type="project" value="InterPro"/>
</dbReference>
<dbReference type="GO" id="GO:0005737">
    <property type="term" value="C:cytoplasm"/>
    <property type="evidence" value="ECO:0007669"/>
    <property type="project" value="TreeGrafter"/>
</dbReference>
<dbReference type="Pfam" id="PF02145">
    <property type="entry name" value="Rap_GAP"/>
    <property type="match status" value="1"/>
</dbReference>
<name>A0A8J4PX08_9MYCE</name>
<feature type="region of interest" description="Disordered" evidence="4">
    <location>
        <begin position="498"/>
        <end position="521"/>
    </location>
</feature>
<dbReference type="Gene3D" id="3.40.50.11210">
    <property type="entry name" value="Rap/Ran-GAP"/>
    <property type="match status" value="1"/>
</dbReference>
<feature type="compositionally biased region" description="Low complexity" evidence="4">
    <location>
        <begin position="378"/>
        <end position="393"/>
    </location>
</feature>
<feature type="compositionally biased region" description="Polar residues" evidence="4">
    <location>
        <begin position="431"/>
        <end position="441"/>
    </location>
</feature>
<evidence type="ECO:0000313" key="7">
    <source>
        <dbReference type="Proteomes" id="UP000695562"/>
    </source>
</evidence>
<evidence type="ECO:0000256" key="1">
    <source>
        <dbReference type="ARBA" id="ARBA00022468"/>
    </source>
</evidence>
<dbReference type="Proteomes" id="UP000695562">
    <property type="component" value="Unassembled WGS sequence"/>
</dbReference>
<feature type="region of interest" description="Disordered" evidence="4">
    <location>
        <begin position="374"/>
        <end position="457"/>
    </location>
</feature>
<accession>A0A8J4PX08</accession>
<evidence type="ECO:0000313" key="6">
    <source>
        <dbReference type="EMBL" id="KAF2076383.1"/>
    </source>
</evidence>
<keyword evidence="7" id="KW-1185">Reference proteome</keyword>
<dbReference type="AlphaFoldDB" id="A0A8J4PX08"/>
<comment type="caution">
    <text evidence="6">The sequence shown here is derived from an EMBL/GenBank/DDBJ whole genome shotgun (WGS) entry which is preliminary data.</text>
</comment>
<gene>
    <name evidence="6" type="ORF">CYY_002288</name>
</gene>
<dbReference type="GO" id="GO:0005096">
    <property type="term" value="F:GTPase activator activity"/>
    <property type="evidence" value="ECO:0007669"/>
    <property type="project" value="UniProtKB-KW"/>
</dbReference>
<evidence type="ECO:0000256" key="3">
    <source>
        <dbReference type="ARBA" id="ARBA00069072"/>
    </source>
</evidence>
<evidence type="ECO:0000259" key="5">
    <source>
        <dbReference type="PROSITE" id="PS50085"/>
    </source>
</evidence>
<organism evidence="6 7">
    <name type="scientific">Polysphondylium violaceum</name>
    <dbReference type="NCBI Taxonomy" id="133409"/>
    <lineage>
        <taxon>Eukaryota</taxon>
        <taxon>Amoebozoa</taxon>
        <taxon>Evosea</taxon>
        <taxon>Eumycetozoa</taxon>
        <taxon>Dictyostelia</taxon>
        <taxon>Dictyosteliales</taxon>
        <taxon>Dictyosteliaceae</taxon>
        <taxon>Polysphondylium</taxon>
    </lineage>
</organism>
<dbReference type="InterPro" id="IPR000331">
    <property type="entry name" value="Rap/Ran_GAP_dom"/>
</dbReference>
<dbReference type="FunFam" id="3.40.50.11210:FF:000006">
    <property type="entry name" value="GTPase-activating Rap/Ran-GAP domain-like protein 3 isoform X1"/>
    <property type="match status" value="1"/>
</dbReference>
<dbReference type="PANTHER" id="PTHR15711:SF61">
    <property type="entry name" value="RAPA GUANOSINE TRIPHOSPHATASE-ACTIVATING PROTEIN 1"/>
    <property type="match status" value="1"/>
</dbReference>
<dbReference type="SUPFAM" id="SSF111347">
    <property type="entry name" value="Rap/Ran-GAP"/>
    <property type="match status" value="1"/>
</dbReference>
<dbReference type="InterPro" id="IPR035974">
    <property type="entry name" value="Rap/Ran-GAP_sf"/>
</dbReference>
<keyword evidence="1" id="KW-0343">GTPase activation</keyword>
<sequence>MSIYHRIVGSSPSQVQYLFSSQAPLYHTVPSKLSFSAPIPKSSSKENMKSEVSFGNIENKNEMLIKLTPEEEERRSDELQKALLETIPSLIRGIELLGNDVDSICSAENLVEKRQTCQVLIDISKILREYPRGMGYRSKSIPPNLSGKPKLIAFRCNMDQLVWENISKLSILKDFVEFTLEFHKLYVIAISIRDAKNSFINNKCDHHLVKTTANGSSMINGILNSSPSLSSSTNSIPSSATAASFVDSSESSSSSDENVENNIISINISTVIHNSAKEEVNNTLAATSTKKHKHQPSVLSRAPKQVMESTRLLVDNVVNRKCMYREEKATMYREMMNDRLTLLKEDPKKYKQQLLQQRRSKLTTSDQNLQDELDEFSGHSSNHNNSNHSSASNIKGGIRISYDHGSVQSNPHGSPQISSGSPSSDRELSPNLHSNNPFLSTSPPKSPPKSPEFLGIPKNKKTHLSNIQHARSFTDHNSPPISPRSSEKIHKYYKLLSSSPSSSSSSVTSSPSSPTPVSLGPGCTYFGTEDDLWEDANDKSDFIAPKKGFKIDMGTSVVKSIQEDLQVLFMEDDEYHYHDDFSQTEHFNFLGYNKHQPGNPMAISVAMQYETNELIYIIRTSEKDERVRLSLNGKKDLSSKDMIKMIKKSRFNQLSNYKFKEIKEQSLVKQLTNFESKNIHKNFKFGVLYCKDDQGADENDMYSNNADQTSEAFQEFLKVLGEKVPLQGWLKYRGGLDIKENTTGTHSVYRKWRDYEIMYHVAPMIPCRATDEQSVERKRHLGNDIVLIIFKEGNSTLFDPSVIKSNFNHIFAVISVDNDVNNNGGVVDDSSNNSNETHYRISVGCKDEVGIFGPSFPRSQPFAASNFSDFLLAKLINGERAALRSPVFSQKIKRTRKEFLQSFIDEYINE</sequence>
<dbReference type="InterPro" id="IPR050989">
    <property type="entry name" value="Rap1_Ran_GAP"/>
</dbReference>
<proteinExistence type="inferred from homology"/>
<dbReference type="PROSITE" id="PS50085">
    <property type="entry name" value="RAPGAP"/>
    <property type="match status" value="1"/>
</dbReference>
<feature type="domain" description="Rap-GAP" evidence="5">
    <location>
        <begin position="671"/>
        <end position="903"/>
    </location>
</feature>
<evidence type="ECO:0000256" key="2">
    <source>
        <dbReference type="ARBA" id="ARBA00060925"/>
    </source>
</evidence>
<evidence type="ECO:0000256" key="4">
    <source>
        <dbReference type="SAM" id="MobiDB-lite"/>
    </source>
</evidence>
<reference evidence="6" key="1">
    <citation type="submission" date="2020-01" db="EMBL/GenBank/DDBJ databases">
        <title>Development of genomics and gene disruption for Polysphondylium violaceum indicates a role for the polyketide synthase stlB in stalk morphogenesis.</title>
        <authorList>
            <person name="Narita B."/>
            <person name="Kawabe Y."/>
            <person name="Kin K."/>
            <person name="Saito T."/>
            <person name="Gibbs R."/>
            <person name="Kuspa A."/>
            <person name="Muzny D."/>
            <person name="Queller D."/>
            <person name="Richards S."/>
            <person name="Strassman J."/>
            <person name="Sucgang R."/>
            <person name="Worley K."/>
            <person name="Schaap P."/>
        </authorList>
    </citation>
    <scope>NUCLEOTIDE SEQUENCE</scope>
    <source>
        <strain evidence="6">QSvi11</strain>
    </source>
</reference>